<feature type="compositionally biased region" description="Polar residues" evidence="1">
    <location>
        <begin position="1"/>
        <end position="12"/>
    </location>
</feature>
<gene>
    <name evidence="2" type="ORF">AVDCRST_MAG26-1952</name>
</gene>
<name>A0A6J4IJS9_9CHLR</name>
<sequence length="57" mass="6481">MRITTSSCSQRCPSLPEAEKRRSGEKCRSFAIYAISRMGNTQIEKRRSVEALLYIGI</sequence>
<proteinExistence type="predicted"/>
<reference evidence="2" key="1">
    <citation type="submission" date="2020-02" db="EMBL/GenBank/DDBJ databases">
        <authorList>
            <person name="Meier V. D."/>
        </authorList>
    </citation>
    <scope>NUCLEOTIDE SEQUENCE</scope>
    <source>
        <strain evidence="2">AVDCRST_MAG26</strain>
    </source>
</reference>
<protein>
    <submittedName>
        <fullName evidence="2">Uncharacterized protein</fullName>
    </submittedName>
</protein>
<accession>A0A6J4IJS9</accession>
<evidence type="ECO:0000256" key="1">
    <source>
        <dbReference type="SAM" id="MobiDB-lite"/>
    </source>
</evidence>
<dbReference type="AlphaFoldDB" id="A0A6J4IJS9"/>
<evidence type="ECO:0000313" key="2">
    <source>
        <dbReference type="EMBL" id="CAA9252330.1"/>
    </source>
</evidence>
<feature type="region of interest" description="Disordered" evidence="1">
    <location>
        <begin position="1"/>
        <end position="22"/>
    </location>
</feature>
<dbReference type="EMBL" id="CADCTK010000447">
    <property type="protein sequence ID" value="CAA9252330.1"/>
    <property type="molecule type" value="Genomic_DNA"/>
</dbReference>
<organism evidence="2">
    <name type="scientific">uncultured Chloroflexia bacterium</name>
    <dbReference type="NCBI Taxonomy" id="1672391"/>
    <lineage>
        <taxon>Bacteria</taxon>
        <taxon>Bacillati</taxon>
        <taxon>Chloroflexota</taxon>
        <taxon>Chloroflexia</taxon>
        <taxon>environmental samples</taxon>
    </lineage>
</organism>